<dbReference type="STRING" id="1081108.A0A168J9H7"/>
<dbReference type="Gene3D" id="3.90.180.10">
    <property type="entry name" value="Medium-chain alcohol dehydrogenases, catalytic domain"/>
    <property type="match status" value="1"/>
</dbReference>
<dbReference type="Pfam" id="PF21089">
    <property type="entry name" value="PKS_DH_N"/>
    <property type="match status" value="1"/>
</dbReference>
<keyword evidence="10" id="KW-0479">Metal-binding</keyword>
<dbReference type="InterPro" id="IPR001227">
    <property type="entry name" value="Ac_transferase_dom_sf"/>
</dbReference>
<dbReference type="InterPro" id="IPR020806">
    <property type="entry name" value="PKS_PP-bd"/>
</dbReference>
<dbReference type="InterPro" id="IPR013149">
    <property type="entry name" value="ADH-like_C"/>
</dbReference>
<feature type="domain" description="PKS/mFAS DH" evidence="13">
    <location>
        <begin position="920"/>
        <end position="1243"/>
    </location>
</feature>
<dbReference type="GO" id="GO:0006633">
    <property type="term" value="P:fatty acid biosynthetic process"/>
    <property type="evidence" value="ECO:0007669"/>
    <property type="project" value="TreeGrafter"/>
</dbReference>
<dbReference type="Gene3D" id="3.40.47.10">
    <property type="match status" value="1"/>
</dbReference>
<feature type="domain" description="Carrier" evidence="11">
    <location>
        <begin position="2466"/>
        <end position="2543"/>
    </location>
</feature>
<comment type="similarity">
    <text evidence="10">Belongs to the zinc-containing alcohol dehydrogenase family.</text>
</comment>
<dbReference type="SMART" id="SM00823">
    <property type="entry name" value="PKS_PP"/>
    <property type="match status" value="1"/>
</dbReference>
<dbReference type="Gene3D" id="3.40.366.10">
    <property type="entry name" value="Malonyl-Coenzyme A Acyl Carrier Protein, domain 2"/>
    <property type="match status" value="1"/>
</dbReference>
<keyword evidence="3" id="KW-0597">Phosphoprotein</keyword>
<evidence type="ECO:0000256" key="8">
    <source>
        <dbReference type="ARBA" id="ARBA00023315"/>
    </source>
</evidence>
<dbReference type="SUPFAM" id="SSF52151">
    <property type="entry name" value="FabD/lysophospholipase-like"/>
    <property type="match status" value="1"/>
</dbReference>
<dbReference type="InterPro" id="IPR050091">
    <property type="entry name" value="PKS_NRPS_Biosynth_Enz"/>
</dbReference>
<dbReference type="PROSITE" id="PS52004">
    <property type="entry name" value="KS3_2"/>
    <property type="match status" value="1"/>
</dbReference>
<dbReference type="InterPro" id="IPR049551">
    <property type="entry name" value="PKS_DH_C"/>
</dbReference>
<dbReference type="GO" id="GO:0004312">
    <property type="term" value="F:fatty acid synthase activity"/>
    <property type="evidence" value="ECO:0007669"/>
    <property type="project" value="TreeGrafter"/>
</dbReference>
<feature type="region of interest" description="C-terminal hotdog fold" evidence="9">
    <location>
        <begin position="1087"/>
        <end position="1243"/>
    </location>
</feature>
<dbReference type="PANTHER" id="PTHR43775:SF29">
    <property type="entry name" value="ASPERFURANONE POLYKETIDE SYNTHASE AFOG-RELATED"/>
    <property type="match status" value="1"/>
</dbReference>
<feature type="active site" description="Proton donor; for dehydratase activity" evidence="9">
    <location>
        <position position="1152"/>
    </location>
</feature>
<dbReference type="InterPro" id="IPR009081">
    <property type="entry name" value="PP-bd_ACP"/>
</dbReference>
<protein>
    <submittedName>
        <fullName evidence="14">Beta-ketoacyl synthase</fullName>
    </submittedName>
</protein>
<dbReference type="OrthoDB" id="329835at2759"/>
<dbReference type="PANTHER" id="PTHR43775">
    <property type="entry name" value="FATTY ACID SYNTHASE"/>
    <property type="match status" value="1"/>
</dbReference>
<dbReference type="InterPro" id="IPR036291">
    <property type="entry name" value="NAD(P)-bd_dom_sf"/>
</dbReference>
<dbReference type="GO" id="GO:0008270">
    <property type="term" value="F:zinc ion binding"/>
    <property type="evidence" value="ECO:0007669"/>
    <property type="project" value="InterPro"/>
</dbReference>
<keyword evidence="2" id="KW-0596">Phosphopantetheine</keyword>
<dbReference type="CDD" id="cd02440">
    <property type="entry name" value="AdoMet_MTases"/>
    <property type="match status" value="1"/>
</dbReference>
<dbReference type="PROSITE" id="PS00012">
    <property type="entry name" value="PHOSPHOPANTETHEINE"/>
    <property type="match status" value="1"/>
</dbReference>
<dbReference type="Proteomes" id="UP000076881">
    <property type="component" value="Unassembled WGS sequence"/>
</dbReference>
<dbReference type="EMBL" id="AZHF01000002">
    <property type="protein sequence ID" value="OAA80161.1"/>
    <property type="molecule type" value="Genomic_DNA"/>
</dbReference>
<dbReference type="PROSITE" id="PS01162">
    <property type="entry name" value="QOR_ZETA_CRYSTAL"/>
    <property type="match status" value="1"/>
</dbReference>
<dbReference type="SMART" id="SM00822">
    <property type="entry name" value="PKS_KR"/>
    <property type="match status" value="1"/>
</dbReference>
<dbReference type="Pfam" id="PF16197">
    <property type="entry name" value="KAsynt_C_assoc"/>
    <property type="match status" value="1"/>
</dbReference>
<comment type="cofactor">
    <cofactor evidence="10">
        <name>Zn(2+)</name>
        <dbReference type="ChEBI" id="CHEBI:29105"/>
    </cofactor>
</comment>
<keyword evidence="5" id="KW-0521">NADP</keyword>
<dbReference type="CDD" id="cd00833">
    <property type="entry name" value="PKS"/>
    <property type="match status" value="1"/>
</dbReference>
<proteinExistence type="inferred from homology"/>
<evidence type="ECO:0000256" key="10">
    <source>
        <dbReference type="RuleBase" id="RU361277"/>
    </source>
</evidence>
<dbReference type="GO" id="GO:0031177">
    <property type="term" value="F:phosphopantetheine binding"/>
    <property type="evidence" value="ECO:0007669"/>
    <property type="project" value="InterPro"/>
</dbReference>
<evidence type="ECO:0000256" key="1">
    <source>
        <dbReference type="ARBA" id="ARBA00005179"/>
    </source>
</evidence>
<evidence type="ECO:0000259" key="12">
    <source>
        <dbReference type="PROSITE" id="PS52004"/>
    </source>
</evidence>
<sequence length="2554" mass="278778">MTSGDIAIVGMACRFAGDAKSPEEFHEMLQKGKDAWSKIPPGRFKAENFNHPSNDLSGTMVCEGGYYLEQDVSQWDAPFFTCSASEARSYDPQQRLLLEAAYESLENAGIPIESIANTDAACFVGAFSEDYKSIVSRDIHAAPKYAKTGTALSILSNRISWFYNLRGPSVTCDTACSSSMAALHLACETIRSDTNPTRCALVGGANLILDPDDQCGLNALGFFSPDSRCFSLDSRANGYARGEGLGMLVLKHIDDAIRDRDPIRAVIRGTGLNSDGRTAGITLPSAEAQARLIVNTYKMANLDPADTQYVELHGTGTKAGDNAEVRAISNTIAANRKQPLYCGSVKSRVGHTEAAAGMAAIIKSVLCLEKGVITPNLNFATANPRLGLDSSGIIVPTSTIPWPECEARRCSINNFGFGGTNAHAVIDDAFNYLRLRGKLQQAEETESVQQPRVFALSAPEQAATTRQRHAHANYIESRGDDAKLRNIARTLGEKRSIFQWRHAVVAATSQELLASWRDDTVKPVKAGNSPKIAFVFTGQGAQWYKMGRELLCFPEFMRSIRLSAEHLAGLGCAWDAWTELTQTTSEHDSKVNQAEYSQPLCLVLQIALVDLLAHWGITPMSVIGHSSGEIAAGYAAGALSRDDCLRIAYHRGIVSKLAQMRKPGGCMMAVGKSAEAVGAFLAASGGAVVVACINSPESVTLAGDKPALEKLKVVFDAEKIFCRLLQVENAYHSPQMQSVSGDYLEAIKSISPLVATTSIAFYSTVRGQRLPLSELTAEYWVENLCSPVRFVDALDDMIYATGTDKQRKAKADAPSMLFEIGPHSALAGPIKQFKASRHALENLAYTSMLVRDKDASVTAVSAAANLWTSGVAVKLDKVNNVSAAVETLTELPTYPWNHSTSYWHETRQSKNHRQPGFARHDLIGARIDSYNPIEPVWKNYLKLSNLPWLRDHQIQGDIVFPAAGMICSAVEAARQIAATESSGEAILGFELRELSVARALVIPDNEMGIEVYVNLKRRKTGMGSGVGAWFEFSYYSCQDNDTFVEHAAGLLQIQYRKKETEIDQGRESREETLAHNRRWESKRALCLDKVARSSHYNFCKEQGLQFGKTFQGLRGAHQNGLTVAFDIGIVDTRACMPAYHESDYLMHPATLDAVFQAMMIAVPMAENVEKQVWVPTGAASMFISNEINRSHGATLQGLAESSQTGVREMMASVLVKDTQDQDSAPAVIIEDFRFTGLGSTQKSTQSSDALASKLYSAPVWKPDVDLIDAQTLRSMSGVMDDANGMVRYCSMANSLLKEICNASLAHLAPIINASSPPHLLKLADWMHRQCSHKETGIVTPVDSPDSCDERTKLLDLPNLPGIHSFIEHYPIDGQLALHVYRALGAIYAEETTPIATLRQDDLLNKAYQEVYGLQTHVELMKTWFELKAHKQPALRVLEIGAGTASTTLPVLQQLSQTGSDTPMFSSWTFTDISAGWFENAKGLLADWKGRVEYKVLDIDTDPVEQGFDAGSYDVVLAVNVLHATKNIGTTLQHCNTLLKPGGKLVLGEYTNPNDLANFVFGIMPGWWAAEDDRKTGPLLLQSQWHESLLSAGFSGADMSIADNDDPIAHRMSTIISTKPREESSKNMVVVIPQICSDSTKKLATKICRQLQQHGHGGIVMSLAAAALKAKDKSIVSLLDYESPFFADASKTEFEDVQSLLLHSDELLWVTRSGLQETPSHPMKRMISGLMRCIKMEDSSRSLYELHLSRHLDEDVESTSTTVCKRLQTIWEAAGDEAVEEMETEEKNGRFYIPRHMPCKAMNDSLARATQAVAPTAELGALVQENRPLKLTIAHPGMLDTLRFVDDDRALKPLGEFEVEIEVRACALNFLDIMIAMGQIQRQVLGHEACGTVNRVGSKVSEVSCGDRVVFVGPGSMRTHIRAHESVVQKLPDSLTFSEAVSVPIAYATAYRSLVEVARLEKGESVLIHAAAGGLGQALIQIAKMLEAEIYCTVGSSEKKATVVSLGVDPDRVFSSRDLSFAKGVKRMTDGRGVDVVVNSLAGEALRQSWNCLAPYGRFIEVGKKDILGNSGLEMQQFIHNTVFAGVNLEAMMIEQPVRCRKVVAKVFKLFEDGLIDSIKPIVVRDFTDVESTFRDMQRGAHIGKLVLEVTPSSRVPILPRVEVPFTLDADATYLLVGGLGGLGRAQAVFLADNGARHIAFISRSGDAKPEAKKLLSTLNASGVEAKSYAGDAANAHEMKLIIDDISRSMPPIRGVIQGAMVLADSLFHRMSHEQWEAATRPKVQGTWNLHELLPKDLDFFIVLSSLAGIIGSVSQGNYAAGNTFQDALVHYRRSKGLAAQSLDIGVMTGIGYVEEHDDARARTSQLRVTSLGEKQFMHALRSTLAGSVDGDKAPMPQILVGAGSGGIQQLVKEKDASADFYWLRSLAAFSYLQQMDVQSQDLESTEGQDEASKLVSELRLSKTMDEANDVAQRLLVSRIAKHISILAGDISTSKPIHAYGIDSLVAVELRNWLSMELKSELTIFDLTGSDPISEVSKKIASRSKLVTTDAKTSG</sequence>
<dbReference type="SUPFAM" id="SSF53901">
    <property type="entry name" value="Thiolase-like"/>
    <property type="match status" value="1"/>
</dbReference>
<gene>
    <name evidence="14" type="ORF">LEL_03647</name>
</gene>
<dbReference type="SMART" id="SM00827">
    <property type="entry name" value="PKS_AT"/>
    <property type="match status" value="1"/>
</dbReference>
<dbReference type="InterPro" id="IPR011032">
    <property type="entry name" value="GroES-like_sf"/>
</dbReference>
<evidence type="ECO:0000256" key="9">
    <source>
        <dbReference type="PROSITE-ProRule" id="PRU01363"/>
    </source>
</evidence>
<dbReference type="InterPro" id="IPR049552">
    <property type="entry name" value="PKS_DH_N"/>
</dbReference>
<dbReference type="InterPro" id="IPR042104">
    <property type="entry name" value="PKS_dehydratase_sf"/>
</dbReference>
<dbReference type="SUPFAM" id="SSF53335">
    <property type="entry name" value="S-adenosyl-L-methionine-dependent methyltransferases"/>
    <property type="match status" value="1"/>
</dbReference>
<dbReference type="GO" id="GO:0016491">
    <property type="term" value="F:oxidoreductase activity"/>
    <property type="evidence" value="ECO:0007669"/>
    <property type="project" value="UniProtKB-KW"/>
</dbReference>
<organism evidence="14 15">
    <name type="scientific">Akanthomyces lecanii RCEF 1005</name>
    <dbReference type="NCBI Taxonomy" id="1081108"/>
    <lineage>
        <taxon>Eukaryota</taxon>
        <taxon>Fungi</taxon>
        <taxon>Dikarya</taxon>
        <taxon>Ascomycota</taxon>
        <taxon>Pezizomycotina</taxon>
        <taxon>Sordariomycetes</taxon>
        <taxon>Hypocreomycetidae</taxon>
        <taxon>Hypocreales</taxon>
        <taxon>Cordycipitaceae</taxon>
        <taxon>Akanthomyces</taxon>
        <taxon>Cordyceps confragosa</taxon>
    </lineage>
</organism>
<keyword evidence="7" id="KW-0511">Multifunctional enzyme</keyword>
<evidence type="ECO:0000256" key="4">
    <source>
        <dbReference type="ARBA" id="ARBA00022679"/>
    </source>
</evidence>
<dbReference type="SMART" id="SM00829">
    <property type="entry name" value="PKS_ER"/>
    <property type="match status" value="1"/>
</dbReference>
<comment type="caution">
    <text evidence="14">The sequence shown here is derived from an EMBL/GenBank/DDBJ whole genome shotgun (WGS) entry which is preliminary data.</text>
</comment>
<evidence type="ECO:0000259" key="11">
    <source>
        <dbReference type="PROSITE" id="PS50075"/>
    </source>
</evidence>
<evidence type="ECO:0000313" key="14">
    <source>
        <dbReference type="EMBL" id="OAA80161.1"/>
    </source>
</evidence>
<dbReference type="InterPro" id="IPR002328">
    <property type="entry name" value="ADH_Zn_CS"/>
</dbReference>
<keyword evidence="4" id="KW-0808">Transferase</keyword>
<dbReference type="InterPro" id="IPR014031">
    <property type="entry name" value="Ketoacyl_synth_C"/>
</dbReference>
<dbReference type="InterPro" id="IPR013217">
    <property type="entry name" value="Methyltransf_12"/>
</dbReference>
<keyword evidence="8" id="KW-0012">Acyltransferase</keyword>
<feature type="active site" description="Proton acceptor; for dehydratase activity" evidence="9">
    <location>
        <position position="952"/>
    </location>
</feature>
<feature type="region of interest" description="N-terminal hotdog fold" evidence="9">
    <location>
        <begin position="920"/>
        <end position="1058"/>
    </location>
</feature>
<dbReference type="Pfam" id="PF00107">
    <property type="entry name" value="ADH_zinc_N"/>
    <property type="match status" value="1"/>
</dbReference>
<dbReference type="Pfam" id="PF08242">
    <property type="entry name" value="Methyltransf_12"/>
    <property type="match status" value="1"/>
</dbReference>
<reference evidence="14 15" key="1">
    <citation type="journal article" date="2016" name="Genome Biol. Evol.">
        <title>Divergent and convergent evolution of fungal pathogenicity.</title>
        <authorList>
            <person name="Shang Y."/>
            <person name="Xiao G."/>
            <person name="Zheng P."/>
            <person name="Cen K."/>
            <person name="Zhan S."/>
            <person name="Wang C."/>
        </authorList>
    </citation>
    <scope>NUCLEOTIDE SEQUENCE [LARGE SCALE GENOMIC DNA]</scope>
    <source>
        <strain evidence="14 15">RCEF 1005</strain>
    </source>
</reference>
<dbReference type="Pfam" id="PF08240">
    <property type="entry name" value="ADH_N"/>
    <property type="match status" value="1"/>
</dbReference>
<dbReference type="PROSITE" id="PS52019">
    <property type="entry name" value="PKS_MFAS_DH"/>
    <property type="match status" value="1"/>
</dbReference>
<dbReference type="InterPro" id="IPR002364">
    <property type="entry name" value="Quin_OxRdtase/zeta-crystal_CS"/>
</dbReference>
<dbReference type="GO" id="GO:0044550">
    <property type="term" value="P:secondary metabolite biosynthetic process"/>
    <property type="evidence" value="ECO:0007669"/>
    <property type="project" value="TreeGrafter"/>
</dbReference>
<dbReference type="Pfam" id="PF00698">
    <property type="entry name" value="Acyl_transf_1"/>
    <property type="match status" value="1"/>
</dbReference>
<dbReference type="Gene3D" id="1.10.1200.10">
    <property type="entry name" value="ACP-like"/>
    <property type="match status" value="1"/>
</dbReference>
<dbReference type="GO" id="GO:1901336">
    <property type="term" value="P:lactone biosynthetic process"/>
    <property type="evidence" value="ECO:0007669"/>
    <property type="project" value="UniProtKB-ARBA"/>
</dbReference>
<dbReference type="InterPro" id="IPR057326">
    <property type="entry name" value="KR_dom"/>
</dbReference>
<dbReference type="InterPro" id="IPR036736">
    <property type="entry name" value="ACP-like_sf"/>
</dbReference>
<dbReference type="InterPro" id="IPR016039">
    <property type="entry name" value="Thiolase-like"/>
</dbReference>
<dbReference type="Gene3D" id="3.40.50.150">
    <property type="entry name" value="Vaccinia Virus protein VP39"/>
    <property type="match status" value="1"/>
</dbReference>
<dbReference type="InterPro" id="IPR029063">
    <property type="entry name" value="SAM-dependent_MTases_sf"/>
</dbReference>
<dbReference type="SUPFAM" id="SSF55048">
    <property type="entry name" value="Probable ACP-binding domain of malonyl-CoA ACP transacylase"/>
    <property type="match status" value="1"/>
</dbReference>
<dbReference type="InterPro" id="IPR020843">
    <property type="entry name" value="ER"/>
</dbReference>
<dbReference type="SUPFAM" id="SSF50129">
    <property type="entry name" value="GroES-like"/>
    <property type="match status" value="1"/>
</dbReference>
<dbReference type="InterPro" id="IPR032821">
    <property type="entry name" value="PKS_assoc"/>
</dbReference>
<dbReference type="PROSITE" id="PS00059">
    <property type="entry name" value="ADH_ZINC"/>
    <property type="match status" value="1"/>
</dbReference>
<dbReference type="InterPro" id="IPR020841">
    <property type="entry name" value="PKS_Beta-ketoAc_synthase_dom"/>
</dbReference>
<dbReference type="SMART" id="SM00825">
    <property type="entry name" value="PKS_KS"/>
    <property type="match status" value="1"/>
</dbReference>
<dbReference type="InterPro" id="IPR014043">
    <property type="entry name" value="Acyl_transferase_dom"/>
</dbReference>
<dbReference type="Pfam" id="PF02801">
    <property type="entry name" value="Ketoacyl-synt_C"/>
    <property type="match status" value="1"/>
</dbReference>
<dbReference type="InterPro" id="IPR014030">
    <property type="entry name" value="Ketoacyl_synth_N"/>
</dbReference>
<name>A0A168J9H7_CORDF</name>
<dbReference type="InterPro" id="IPR006162">
    <property type="entry name" value="Ppantetheine_attach_site"/>
</dbReference>
<comment type="pathway">
    <text evidence="1">Secondary metabolite biosynthesis.</text>
</comment>
<dbReference type="PROSITE" id="PS50075">
    <property type="entry name" value="CARRIER"/>
    <property type="match status" value="1"/>
</dbReference>
<evidence type="ECO:0000313" key="15">
    <source>
        <dbReference type="Proteomes" id="UP000076881"/>
    </source>
</evidence>
<dbReference type="InterPro" id="IPR016036">
    <property type="entry name" value="Malonyl_transacylase_ACP-bd"/>
</dbReference>
<evidence type="ECO:0000256" key="7">
    <source>
        <dbReference type="ARBA" id="ARBA00023268"/>
    </source>
</evidence>
<dbReference type="InterPro" id="IPR016035">
    <property type="entry name" value="Acyl_Trfase/lysoPLipase"/>
</dbReference>
<feature type="domain" description="Ketosynthase family 3 (KS3)" evidence="12">
    <location>
        <begin position="3"/>
        <end position="428"/>
    </location>
</feature>
<dbReference type="Gene3D" id="3.10.129.110">
    <property type="entry name" value="Polyketide synthase dehydratase"/>
    <property type="match status" value="1"/>
</dbReference>
<dbReference type="Pfam" id="PF23297">
    <property type="entry name" value="ACP_SdgA_C"/>
    <property type="match status" value="1"/>
</dbReference>
<evidence type="ECO:0000256" key="6">
    <source>
        <dbReference type="ARBA" id="ARBA00023002"/>
    </source>
</evidence>
<evidence type="ECO:0000256" key="3">
    <source>
        <dbReference type="ARBA" id="ARBA00022553"/>
    </source>
</evidence>
<dbReference type="SUPFAM" id="SSF47336">
    <property type="entry name" value="ACP-like"/>
    <property type="match status" value="1"/>
</dbReference>
<evidence type="ECO:0000259" key="13">
    <source>
        <dbReference type="PROSITE" id="PS52019"/>
    </source>
</evidence>
<dbReference type="CDD" id="cd05195">
    <property type="entry name" value="enoyl_red"/>
    <property type="match status" value="1"/>
</dbReference>
<keyword evidence="15" id="KW-1185">Reference proteome</keyword>
<dbReference type="Gene3D" id="3.30.70.3290">
    <property type="match status" value="1"/>
</dbReference>
<keyword evidence="10" id="KW-0862">Zinc</keyword>
<dbReference type="Pfam" id="PF08659">
    <property type="entry name" value="KR"/>
    <property type="match status" value="1"/>
</dbReference>
<dbReference type="Pfam" id="PF14765">
    <property type="entry name" value="PS-DH"/>
    <property type="match status" value="1"/>
</dbReference>
<accession>A0A168J9H7</accession>
<dbReference type="InterPro" id="IPR013154">
    <property type="entry name" value="ADH-like_N"/>
</dbReference>
<dbReference type="InterPro" id="IPR049900">
    <property type="entry name" value="PKS_mFAS_DH"/>
</dbReference>
<dbReference type="InterPro" id="IPR013968">
    <property type="entry name" value="PKS_KR"/>
</dbReference>
<evidence type="ECO:0000256" key="2">
    <source>
        <dbReference type="ARBA" id="ARBA00022450"/>
    </source>
</evidence>
<dbReference type="SMART" id="SM00826">
    <property type="entry name" value="PKS_DH"/>
    <property type="match status" value="1"/>
</dbReference>
<dbReference type="SUPFAM" id="SSF51735">
    <property type="entry name" value="NAD(P)-binding Rossmann-fold domains"/>
    <property type="match status" value="2"/>
</dbReference>
<keyword evidence="6" id="KW-0560">Oxidoreductase</keyword>
<dbReference type="FunFam" id="3.40.50.720:FF:000209">
    <property type="entry name" value="Polyketide synthase Pks12"/>
    <property type="match status" value="1"/>
</dbReference>
<dbReference type="Gene3D" id="3.40.50.720">
    <property type="entry name" value="NAD(P)-binding Rossmann-like Domain"/>
    <property type="match status" value="1"/>
</dbReference>
<dbReference type="InterPro" id="IPR020807">
    <property type="entry name" value="PKS_DH"/>
</dbReference>
<evidence type="ECO:0000256" key="5">
    <source>
        <dbReference type="ARBA" id="ARBA00022857"/>
    </source>
</evidence>
<dbReference type="Pfam" id="PF00109">
    <property type="entry name" value="ketoacyl-synt"/>
    <property type="match status" value="1"/>
</dbReference>